<dbReference type="GO" id="GO:0008124">
    <property type="term" value="F:4-alpha-hydroxytetrahydrobiopterin dehydratase activity"/>
    <property type="evidence" value="ECO:0007669"/>
    <property type="project" value="UniProtKB-EC"/>
</dbReference>
<evidence type="ECO:0000256" key="6">
    <source>
        <dbReference type="SAM" id="MobiDB-lite"/>
    </source>
</evidence>
<feature type="region of interest" description="Disordered" evidence="6">
    <location>
        <begin position="1"/>
        <end position="62"/>
    </location>
</feature>
<name>A0A9P7E5R1_9AGAM</name>
<evidence type="ECO:0000256" key="1">
    <source>
        <dbReference type="ARBA" id="ARBA00001554"/>
    </source>
</evidence>
<accession>A0A9P7E5R1</accession>
<dbReference type="EMBL" id="JABBWG010000027">
    <property type="protein sequence ID" value="KAG1812080.1"/>
    <property type="molecule type" value="Genomic_DNA"/>
</dbReference>
<evidence type="ECO:0000256" key="4">
    <source>
        <dbReference type="ARBA" id="ARBA00023239"/>
    </source>
</evidence>
<evidence type="ECO:0000313" key="8">
    <source>
        <dbReference type="Proteomes" id="UP000807769"/>
    </source>
</evidence>
<keyword evidence="8" id="KW-1185">Reference proteome</keyword>
<dbReference type="OrthoDB" id="3263285at2759"/>
<dbReference type="CDD" id="cd00488">
    <property type="entry name" value="PCD_DCoH"/>
    <property type="match status" value="1"/>
</dbReference>
<evidence type="ECO:0000256" key="3">
    <source>
        <dbReference type="ARBA" id="ARBA00013252"/>
    </source>
</evidence>
<dbReference type="RefSeq" id="XP_041190362.1">
    <property type="nucleotide sequence ID" value="XM_041340593.1"/>
</dbReference>
<keyword evidence="4" id="KW-0456">Lyase</keyword>
<dbReference type="PANTHER" id="PTHR12599:SF0">
    <property type="entry name" value="PTERIN-4-ALPHA-CARBINOLAMINE DEHYDRATASE"/>
    <property type="match status" value="1"/>
</dbReference>
<dbReference type="InterPro" id="IPR036428">
    <property type="entry name" value="PCD_sf"/>
</dbReference>
<dbReference type="EC" id="4.2.1.96" evidence="3"/>
<dbReference type="Pfam" id="PF01329">
    <property type="entry name" value="Pterin_4a"/>
    <property type="match status" value="1"/>
</dbReference>
<dbReference type="InterPro" id="IPR001533">
    <property type="entry name" value="Pterin_deHydtase"/>
</dbReference>
<feature type="compositionally biased region" description="Polar residues" evidence="6">
    <location>
        <begin position="31"/>
        <end position="45"/>
    </location>
</feature>
<dbReference type="GeneID" id="64634609"/>
<dbReference type="AlphaFoldDB" id="A0A9P7E5R1"/>
<comment type="catalytic activity">
    <reaction evidence="1">
        <text>(4aS,6R)-4a-hydroxy-L-erythro-5,6,7,8-tetrahydrobiopterin = (6R)-L-erythro-6,7-dihydrobiopterin + H2O</text>
        <dbReference type="Rhea" id="RHEA:11920"/>
        <dbReference type="ChEBI" id="CHEBI:15377"/>
        <dbReference type="ChEBI" id="CHEBI:15642"/>
        <dbReference type="ChEBI" id="CHEBI:43120"/>
        <dbReference type="EC" id="4.2.1.96"/>
    </reaction>
</comment>
<gene>
    <name evidence="7" type="ORF">BJ212DRAFT_1483270</name>
</gene>
<sequence length="241" mass="27403">MRVQHGARGYASSSVDILEDNESEGFREVNSESILSSADTSAQKQHSMEPLEVQDLPEIPPFPTRPTLHISLEDVTTYIQPLVSRQWKVGHISTGVGEDEILSLDRHYKFKGFNDVMDFVQGVADISRAEKARVKHHARIAFEYNTVDISSHTHSAYTFHRVGNGKPESQKVPGLTRRDIRFAIKIEELHETFKERGRTMEFVSAALAQLQRRSMKSVLRRYNQKQRIANTEDVHSTGNAM</sequence>
<protein>
    <recommendedName>
        <fullName evidence="3">4a-hydroxytetrahydrobiopterin dehydratase</fullName>
        <ecNumber evidence="3">4.2.1.96</ecNumber>
    </recommendedName>
    <alternativeName>
        <fullName evidence="5">4-alpha-hydroxy-tetrahydropterin dehydratase</fullName>
    </alternativeName>
</protein>
<comment type="similarity">
    <text evidence="2">Belongs to the pterin-4-alpha-carbinolamine dehydratase family.</text>
</comment>
<dbReference type="GO" id="GO:0006729">
    <property type="term" value="P:tetrahydrobiopterin biosynthetic process"/>
    <property type="evidence" value="ECO:0007669"/>
    <property type="project" value="InterPro"/>
</dbReference>
<evidence type="ECO:0000256" key="5">
    <source>
        <dbReference type="ARBA" id="ARBA00030497"/>
    </source>
</evidence>
<evidence type="ECO:0000256" key="2">
    <source>
        <dbReference type="ARBA" id="ARBA00006472"/>
    </source>
</evidence>
<comment type="caution">
    <text evidence="7">The sequence shown here is derived from an EMBL/GenBank/DDBJ whole genome shotgun (WGS) entry which is preliminary data.</text>
</comment>
<dbReference type="Proteomes" id="UP000807769">
    <property type="component" value="Unassembled WGS sequence"/>
</dbReference>
<organism evidence="7 8">
    <name type="scientific">Suillus subaureus</name>
    <dbReference type="NCBI Taxonomy" id="48587"/>
    <lineage>
        <taxon>Eukaryota</taxon>
        <taxon>Fungi</taxon>
        <taxon>Dikarya</taxon>
        <taxon>Basidiomycota</taxon>
        <taxon>Agaricomycotina</taxon>
        <taxon>Agaricomycetes</taxon>
        <taxon>Agaricomycetidae</taxon>
        <taxon>Boletales</taxon>
        <taxon>Suillineae</taxon>
        <taxon>Suillaceae</taxon>
        <taxon>Suillus</taxon>
    </lineage>
</organism>
<reference evidence="7" key="1">
    <citation type="journal article" date="2020" name="New Phytol.">
        <title>Comparative genomics reveals dynamic genome evolution in host specialist ectomycorrhizal fungi.</title>
        <authorList>
            <person name="Lofgren L.A."/>
            <person name="Nguyen N.H."/>
            <person name="Vilgalys R."/>
            <person name="Ruytinx J."/>
            <person name="Liao H.L."/>
            <person name="Branco S."/>
            <person name="Kuo A."/>
            <person name="LaButti K."/>
            <person name="Lipzen A."/>
            <person name="Andreopoulos W."/>
            <person name="Pangilinan J."/>
            <person name="Riley R."/>
            <person name="Hundley H."/>
            <person name="Na H."/>
            <person name="Barry K."/>
            <person name="Grigoriev I.V."/>
            <person name="Stajich J.E."/>
            <person name="Kennedy P.G."/>
        </authorList>
    </citation>
    <scope>NUCLEOTIDE SEQUENCE</scope>
    <source>
        <strain evidence="7">MN1</strain>
    </source>
</reference>
<proteinExistence type="inferred from homology"/>
<evidence type="ECO:0000313" key="7">
    <source>
        <dbReference type="EMBL" id="KAG1812080.1"/>
    </source>
</evidence>
<dbReference type="SUPFAM" id="SSF55248">
    <property type="entry name" value="PCD-like"/>
    <property type="match status" value="1"/>
</dbReference>
<dbReference type="PANTHER" id="PTHR12599">
    <property type="entry name" value="PTERIN-4-ALPHA-CARBINOLAMINE DEHYDRATASE"/>
    <property type="match status" value="1"/>
</dbReference>
<dbReference type="Gene3D" id="3.30.1360.20">
    <property type="entry name" value="Transcriptional coactivator/pterin dehydratase"/>
    <property type="match status" value="1"/>
</dbReference>